<dbReference type="Proteomes" id="UP000032142">
    <property type="component" value="Unassembled WGS sequence"/>
</dbReference>
<proteinExistence type="predicted"/>
<protein>
    <submittedName>
        <fullName evidence="1">Uncharacterized protein</fullName>
    </submittedName>
</protein>
<reference evidence="2" key="1">
    <citation type="submission" date="2014-09" db="EMBL/GenBank/DDBJ databases">
        <authorList>
            <person name="Mudge J."/>
            <person name="Ramaraj T."/>
            <person name="Lindquist I.E."/>
            <person name="Bharti A.K."/>
            <person name="Sundararajan A."/>
            <person name="Cameron C.T."/>
            <person name="Woodward J.E."/>
            <person name="May G.D."/>
            <person name="Brubaker C."/>
            <person name="Broadhvest J."/>
            <person name="Wilkins T.A."/>
        </authorList>
    </citation>
    <scope>NUCLEOTIDE SEQUENCE</scope>
    <source>
        <strain evidence="2">cv. AKA8401</strain>
    </source>
</reference>
<evidence type="ECO:0000313" key="1">
    <source>
        <dbReference type="EMBL" id="KHG20183.1"/>
    </source>
</evidence>
<dbReference type="AlphaFoldDB" id="A0A0B0P0B5"/>
<dbReference type="EMBL" id="KN415077">
    <property type="protein sequence ID" value="KHG20183.1"/>
    <property type="molecule type" value="Genomic_DNA"/>
</dbReference>
<evidence type="ECO:0000313" key="2">
    <source>
        <dbReference type="Proteomes" id="UP000032142"/>
    </source>
</evidence>
<gene>
    <name evidence="1" type="ORF">F383_24234</name>
</gene>
<accession>A0A0B0P0B5</accession>
<keyword evidence="2" id="KW-1185">Reference proteome</keyword>
<organism evidence="1 2">
    <name type="scientific">Gossypium arboreum</name>
    <name type="common">Tree cotton</name>
    <name type="synonym">Gossypium nanking</name>
    <dbReference type="NCBI Taxonomy" id="29729"/>
    <lineage>
        <taxon>Eukaryota</taxon>
        <taxon>Viridiplantae</taxon>
        <taxon>Streptophyta</taxon>
        <taxon>Embryophyta</taxon>
        <taxon>Tracheophyta</taxon>
        <taxon>Spermatophyta</taxon>
        <taxon>Magnoliopsida</taxon>
        <taxon>eudicotyledons</taxon>
        <taxon>Gunneridae</taxon>
        <taxon>Pentapetalae</taxon>
        <taxon>rosids</taxon>
        <taxon>malvids</taxon>
        <taxon>Malvales</taxon>
        <taxon>Malvaceae</taxon>
        <taxon>Malvoideae</taxon>
        <taxon>Gossypium</taxon>
    </lineage>
</organism>
<sequence length="45" mass="5306">MDRTRPGNHITRACPFFKELYFTQKMVLRPEESQSKAYINTLSVT</sequence>
<name>A0A0B0P0B5_GOSAR</name>